<evidence type="ECO:0000313" key="2">
    <source>
        <dbReference type="EMBL" id="EYC32862.1"/>
    </source>
</evidence>
<keyword evidence="3" id="KW-1185">Reference proteome</keyword>
<feature type="region of interest" description="Disordered" evidence="1">
    <location>
        <begin position="19"/>
        <end position="47"/>
    </location>
</feature>
<accession>A0A016W0Q0</accession>
<dbReference type="Proteomes" id="UP000024635">
    <property type="component" value="Unassembled WGS sequence"/>
</dbReference>
<evidence type="ECO:0000256" key="1">
    <source>
        <dbReference type="SAM" id="MobiDB-lite"/>
    </source>
</evidence>
<dbReference type="AlphaFoldDB" id="A0A016W0Q0"/>
<evidence type="ECO:0000313" key="3">
    <source>
        <dbReference type="Proteomes" id="UP000024635"/>
    </source>
</evidence>
<gene>
    <name evidence="2" type="primary">Acey_s0002.g1131</name>
    <name evidence="2" type="ORF">Y032_0002g1131</name>
</gene>
<sequence>MSISGGWIRIIIIPPARKAWGSKAPERSRGTPQSDIQQKWIHPKTNGNQGAACVRRWECMARLQLLVPEQDFCPWPMGVLPTAPPHEQGHVGLHQVQIDAQHM</sequence>
<comment type="caution">
    <text evidence="2">The sequence shown here is derived from an EMBL/GenBank/DDBJ whole genome shotgun (WGS) entry which is preliminary data.</text>
</comment>
<dbReference type="EMBL" id="JARK01001338">
    <property type="protein sequence ID" value="EYC32862.1"/>
    <property type="molecule type" value="Genomic_DNA"/>
</dbReference>
<reference evidence="3" key="1">
    <citation type="journal article" date="2015" name="Nat. Genet.">
        <title>The genome and transcriptome of the zoonotic hookworm Ancylostoma ceylanicum identify infection-specific gene families.</title>
        <authorList>
            <person name="Schwarz E.M."/>
            <person name="Hu Y."/>
            <person name="Antoshechkin I."/>
            <person name="Miller M.M."/>
            <person name="Sternberg P.W."/>
            <person name="Aroian R.V."/>
        </authorList>
    </citation>
    <scope>NUCLEOTIDE SEQUENCE</scope>
    <source>
        <strain evidence="3">HY135</strain>
    </source>
</reference>
<organism evidence="2 3">
    <name type="scientific">Ancylostoma ceylanicum</name>
    <dbReference type="NCBI Taxonomy" id="53326"/>
    <lineage>
        <taxon>Eukaryota</taxon>
        <taxon>Metazoa</taxon>
        <taxon>Ecdysozoa</taxon>
        <taxon>Nematoda</taxon>
        <taxon>Chromadorea</taxon>
        <taxon>Rhabditida</taxon>
        <taxon>Rhabditina</taxon>
        <taxon>Rhabditomorpha</taxon>
        <taxon>Strongyloidea</taxon>
        <taxon>Ancylostomatidae</taxon>
        <taxon>Ancylostomatinae</taxon>
        <taxon>Ancylostoma</taxon>
    </lineage>
</organism>
<name>A0A016W0Q0_9BILA</name>
<protein>
    <submittedName>
        <fullName evidence="2">Uncharacterized protein</fullName>
    </submittedName>
</protein>
<proteinExistence type="predicted"/>